<evidence type="ECO:0000313" key="4">
    <source>
        <dbReference type="Proteomes" id="UP000758856"/>
    </source>
</evidence>
<organism evidence="2 5">
    <name type="scientific">Methylopila capsulata</name>
    <dbReference type="NCBI Taxonomy" id="61654"/>
    <lineage>
        <taxon>Bacteria</taxon>
        <taxon>Pseudomonadati</taxon>
        <taxon>Pseudomonadota</taxon>
        <taxon>Alphaproteobacteria</taxon>
        <taxon>Hyphomicrobiales</taxon>
        <taxon>Methylopilaceae</taxon>
        <taxon>Methylopila</taxon>
    </lineage>
</organism>
<dbReference type="InterPro" id="IPR003754">
    <property type="entry name" value="4pyrrol_synth_uPrphyn_synth"/>
</dbReference>
<dbReference type="GO" id="GO:0004852">
    <property type="term" value="F:uroporphyrinogen-III synthase activity"/>
    <property type="evidence" value="ECO:0007669"/>
    <property type="project" value="UniProtKB-EC"/>
</dbReference>
<dbReference type="SUPFAM" id="SSF69618">
    <property type="entry name" value="HemD-like"/>
    <property type="match status" value="1"/>
</dbReference>
<accession>A0A9W6MR64</accession>
<evidence type="ECO:0000313" key="5">
    <source>
        <dbReference type="Proteomes" id="UP001143400"/>
    </source>
</evidence>
<reference evidence="3 4" key="2">
    <citation type="submission" date="2021-01" db="EMBL/GenBank/DDBJ databases">
        <title>Genomic Encyclopedia of Type Strains, Phase IV (KMG-IV): sequencing the most valuable type-strain genomes for metagenomic binning, comparative biology and taxonomic classification.</title>
        <authorList>
            <person name="Goeker M."/>
        </authorList>
    </citation>
    <scope>NUCLEOTIDE SEQUENCE [LARGE SCALE GENOMIC DNA]</scope>
    <source>
        <strain evidence="3 4">DSM 6130</strain>
    </source>
</reference>
<dbReference type="AlphaFoldDB" id="A0A9W6MR64"/>
<dbReference type="EMBL" id="BSFF01000001">
    <property type="protein sequence ID" value="GLK54943.1"/>
    <property type="molecule type" value="Genomic_DNA"/>
</dbReference>
<dbReference type="GO" id="GO:0033014">
    <property type="term" value="P:tetrapyrrole biosynthetic process"/>
    <property type="evidence" value="ECO:0007669"/>
    <property type="project" value="InterPro"/>
</dbReference>
<gene>
    <name evidence="2" type="ORF">GCM10008170_09620</name>
    <name evidence="3" type="ORF">JOD31_002103</name>
</gene>
<evidence type="ECO:0000313" key="3">
    <source>
        <dbReference type="EMBL" id="MBM7851878.1"/>
    </source>
</evidence>
<dbReference type="EC" id="4.2.1.75" evidence="3"/>
<dbReference type="CDD" id="cd06578">
    <property type="entry name" value="HemD"/>
    <property type="match status" value="1"/>
</dbReference>
<keyword evidence="3" id="KW-0456">Lyase</keyword>
<evidence type="ECO:0000313" key="2">
    <source>
        <dbReference type="EMBL" id="GLK54943.1"/>
    </source>
</evidence>
<dbReference type="Proteomes" id="UP000758856">
    <property type="component" value="Unassembled WGS sequence"/>
</dbReference>
<evidence type="ECO:0000259" key="1">
    <source>
        <dbReference type="Pfam" id="PF02602"/>
    </source>
</evidence>
<name>A0A9W6MR64_9HYPH</name>
<reference evidence="2" key="1">
    <citation type="journal article" date="2014" name="Int. J. Syst. Evol. Microbiol.">
        <title>Complete genome sequence of Corynebacterium casei LMG S-19264T (=DSM 44701T), isolated from a smear-ripened cheese.</title>
        <authorList>
            <consortium name="US DOE Joint Genome Institute (JGI-PGF)"/>
            <person name="Walter F."/>
            <person name="Albersmeier A."/>
            <person name="Kalinowski J."/>
            <person name="Ruckert C."/>
        </authorList>
    </citation>
    <scope>NUCLEOTIDE SEQUENCE</scope>
    <source>
        <strain evidence="2">VKM B-1606</strain>
    </source>
</reference>
<dbReference type="RefSeq" id="WP_204950261.1">
    <property type="nucleotide sequence ID" value="NZ_BSFF01000001.1"/>
</dbReference>
<keyword evidence="4" id="KW-1185">Reference proteome</keyword>
<dbReference type="Gene3D" id="3.40.50.10090">
    <property type="match status" value="2"/>
</dbReference>
<reference evidence="2" key="3">
    <citation type="submission" date="2023-01" db="EMBL/GenBank/DDBJ databases">
        <authorList>
            <person name="Sun Q."/>
            <person name="Evtushenko L."/>
        </authorList>
    </citation>
    <scope>NUCLEOTIDE SEQUENCE</scope>
    <source>
        <strain evidence="2">VKM B-1606</strain>
    </source>
</reference>
<sequence>MKVLVLRPERAAERTARALEARGMTAVLAPVLAIETLDAVIPEVVYDAVLATSANGLRKLKGRPEIGRLRRVPLIAVGDRTAEAGREAGFAVVHVAEGDGRSLVADAAARFPTPSRFLHAAGADRAFDVAGALAAHGHAIDVVELYRATAAPALPDAARTALSAGEVDAVLHHSRRIAETFLTLAAAAGLTEAIRPLPHAALALRVAEPLFAAGCPIVGVATRPDEAALFDALAGVINPGSQSGGERSN</sequence>
<proteinExistence type="predicted"/>
<comment type="caution">
    <text evidence="2">The sequence shown here is derived from an EMBL/GenBank/DDBJ whole genome shotgun (WGS) entry which is preliminary data.</text>
</comment>
<dbReference type="Proteomes" id="UP001143400">
    <property type="component" value="Unassembled WGS sequence"/>
</dbReference>
<protein>
    <submittedName>
        <fullName evidence="3">Uroporphyrinogen-III synthase</fullName>
        <ecNumber evidence="3">4.2.1.75</ecNumber>
    </submittedName>
</protein>
<dbReference type="Pfam" id="PF02602">
    <property type="entry name" value="HEM4"/>
    <property type="match status" value="1"/>
</dbReference>
<dbReference type="InterPro" id="IPR036108">
    <property type="entry name" value="4pyrrol_syn_uPrphyn_synt_sf"/>
</dbReference>
<feature type="domain" description="Tetrapyrrole biosynthesis uroporphyrinogen III synthase" evidence="1">
    <location>
        <begin position="14"/>
        <end position="230"/>
    </location>
</feature>
<dbReference type="EMBL" id="JAFBCY010000002">
    <property type="protein sequence ID" value="MBM7851878.1"/>
    <property type="molecule type" value="Genomic_DNA"/>
</dbReference>